<protein>
    <recommendedName>
        <fullName evidence="2">HMG box domain-containing protein</fullName>
    </recommendedName>
</protein>
<accession>A0A9P1MTG1</accession>
<dbReference type="Pfam" id="PF09011">
    <property type="entry name" value="HMG_box_2"/>
    <property type="match status" value="1"/>
</dbReference>
<keyword evidence="4" id="KW-1185">Reference proteome</keyword>
<evidence type="ECO:0000313" key="3">
    <source>
        <dbReference type="EMBL" id="CAI5439055.1"/>
    </source>
</evidence>
<evidence type="ECO:0000256" key="1">
    <source>
        <dbReference type="PROSITE-ProRule" id="PRU00267"/>
    </source>
</evidence>
<organism evidence="3 4">
    <name type="scientific">Caenorhabditis angaria</name>
    <dbReference type="NCBI Taxonomy" id="860376"/>
    <lineage>
        <taxon>Eukaryota</taxon>
        <taxon>Metazoa</taxon>
        <taxon>Ecdysozoa</taxon>
        <taxon>Nematoda</taxon>
        <taxon>Chromadorea</taxon>
        <taxon>Rhabditida</taxon>
        <taxon>Rhabditina</taxon>
        <taxon>Rhabditomorpha</taxon>
        <taxon>Rhabditoidea</taxon>
        <taxon>Rhabditidae</taxon>
        <taxon>Peloderinae</taxon>
        <taxon>Caenorhabditis</taxon>
    </lineage>
</organism>
<dbReference type="InterPro" id="IPR036910">
    <property type="entry name" value="HMG_box_dom_sf"/>
</dbReference>
<dbReference type="GO" id="GO:0003677">
    <property type="term" value="F:DNA binding"/>
    <property type="evidence" value="ECO:0007669"/>
    <property type="project" value="UniProtKB-UniRule"/>
</dbReference>
<dbReference type="Proteomes" id="UP001152747">
    <property type="component" value="Unassembled WGS sequence"/>
</dbReference>
<keyword evidence="1" id="KW-0539">Nucleus</keyword>
<dbReference type="AlphaFoldDB" id="A0A9P1MTG1"/>
<dbReference type="GO" id="GO:0005634">
    <property type="term" value="C:nucleus"/>
    <property type="evidence" value="ECO:0007669"/>
    <property type="project" value="UniProtKB-UniRule"/>
</dbReference>
<comment type="caution">
    <text evidence="3">The sequence shown here is derived from an EMBL/GenBank/DDBJ whole genome shotgun (WGS) entry which is preliminary data.</text>
</comment>
<dbReference type="SUPFAM" id="SSF47095">
    <property type="entry name" value="HMG-box"/>
    <property type="match status" value="1"/>
</dbReference>
<name>A0A9P1MTG1_9PELO</name>
<dbReference type="Gene3D" id="1.10.30.10">
    <property type="entry name" value="High mobility group box domain"/>
    <property type="match status" value="1"/>
</dbReference>
<dbReference type="InterPro" id="IPR009071">
    <property type="entry name" value="HMG_box_dom"/>
</dbReference>
<proteinExistence type="predicted"/>
<sequence>MVYEDWRQLEPTFFKVRVQDSKKKTSRTTSAYALFFRERQVAEKRRAPHQTFGQLSQNIAAQWEHLTAEEKNQYKLRCESKKRCNIEKAVEERAKMLLGVIKK</sequence>
<feature type="domain" description="HMG box" evidence="2">
    <location>
        <begin position="25"/>
        <end position="94"/>
    </location>
</feature>
<dbReference type="PROSITE" id="PS50118">
    <property type="entry name" value="HMG_BOX_2"/>
    <property type="match status" value="1"/>
</dbReference>
<keyword evidence="1" id="KW-0238">DNA-binding</keyword>
<evidence type="ECO:0000313" key="4">
    <source>
        <dbReference type="Proteomes" id="UP001152747"/>
    </source>
</evidence>
<reference evidence="3" key="1">
    <citation type="submission" date="2022-11" db="EMBL/GenBank/DDBJ databases">
        <authorList>
            <person name="Kikuchi T."/>
        </authorList>
    </citation>
    <scope>NUCLEOTIDE SEQUENCE</scope>
    <source>
        <strain evidence="3">PS1010</strain>
    </source>
</reference>
<gene>
    <name evidence="3" type="ORF">CAMP_LOCUS1692</name>
</gene>
<feature type="DNA-binding region" description="HMG box" evidence="1">
    <location>
        <begin position="25"/>
        <end position="94"/>
    </location>
</feature>
<dbReference type="OrthoDB" id="10027956at2759"/>
<evidence type="ECO:0000259" key="2">
    <source>
        <dbReference type="PROSITE" id="PS50118"/>
    </source>
</evidence>
<dbReference type="EMBL" id="CANHGI010000001">
    <property type="protein sequence ID" value="CAI5439055.1"/>
    <property type="molecule type" value="Genomic_DNA"/>
</dbReference>